<dbReference type="InterPro" id="IPR046891">
    <property type="entry name" value="E2-ntca"/>
</dbReference>
<dbReference type="PROSITE" id="PS00626">
    <property type="entry name" value="RCC1_2"/>
    <property type="match status" value="1"/>
</dbReference>
<dbReference type="Pfam" id="PF20298">
    <property type="entry name" value="E2-ntca"/>
    <property type="match status" value="1"/>
</dbReference>
<protein>
    <submittedName>
        <fullName evidence="3">Uncharacterized protein</fullName>
    </submittedName>
</protein>
<keyword evidence="4" id="KW-1185">Reference proteome</keyword>
<evidence type="ECO:0000259" key="1">
    <source>
        <dbReference type="Pfam" id="PF20272"/>
    </source>
</evidence>
<reference evidence="3 4" key="1">
    <citation type="submission" date="2019-02" db="EMBL/GenBank/DDBJ databases">
        <title>The genomic architecture of introgression among sibling species of bacteria.</title>
        <authorList>
            <person name="Cavassim M.I.A."/>
            <person name="Moeskjaer S."/>
            <person name="Moslemi C."/>
            <person name="Fields B."/>
            <person name="Bachmann A."/>
            <person name="Vilhjalmsson B."/>
            <person name="Schierup M.H."/>
            <person name="Young J.P.W."/>
            <person name="Andersen S.U."/>
        </authorList>
    </citation>
    <scope>NUCLEOTIDE SEQUENCE [LARGE SCALE GENOMIC DNA]</scope>
    <source>
        <strain evidence="3 4">SM141A</strain>
    </source>
</reference>
<dbReference type="InterPro" id="IPR046892">
    <property type="entry name" value="E2-Crich"/>
</dbReference>
<evidence type="ECO:0000313" key="4">
    <source>
        <dbReference type="Proteomes" id="UP000291659"/>
    </source>
</evidence>
<evidence type="ECO:0000259" key="2">
    <source>
        <dbReference type="Pfam" id="PF20298"/>
    </source>
</evidence>
<sequence length="270" mass="29944">MSPLLFLRATCGSNHGLSIDGDDRSGVFKVTPPLASGAPPTEYLLEIKAAGSKVTVAEASQRHLPSACPERHINPDGTFCLFWEEVEDAAIQNDEAANLWWGKLLLFLRRQASASKLRMWPGKGDARAHGDAARYQAIAEAEAEKLGPSFRNALREERLSTVKRTKSGKKGRTALLLDGRRLLTVLVQERRVMTLKQRCKCDRASERKLPMSNCQDHAAVFVKFTLAMQAWRSAELEYEKALKRQNFVCCGTLDDCPFAPSESETPKLAA</sequence>
<accession>A0ABY1X7Y7</accession>
<evidence type="ECO:0000313" key="3">
    <source>
        <dbReference type="EMBL" id="TAX81299.1"/>
    </source>
</evidence>
<feature type="domain" description="Cysteine-rich" evidence="1">
    <location>
        <begin position="128"/>
        <end position="258"/>
    </location>
</feature>
<gene>
    <name evidence="3" type="ORF">ELH98_09595</name>
</gene>
<comment type="caution">
    <text evidence="3">The sequence shown here is derived from an EMBL/GenBank/DDBJ whole genome shotgun (WGS) entry which is preliminary data.</text>
</comment>
<dbReference type="InterPro" id="IPR000408">
    <property type="entry name" value="Reg_chr_condens"/>
</dbReference>
<organism evidence="3 4">
    <name type="scientific">Rhizobium ruizarguesonis</name>
    <dbReference type="NCBI Taxonomy" id="2081791"/>
    <lineage>
        <taxon>Bacteria</taxon>
        <taxon>Pseudomonadati</taxon>
        <taxon>Pseudomonadota</taxon>
        <taxon>Alphaproteobacteria</taxon>
        <taxon>Hyphomicrobiales</taxon>
        <taxon>Rhizobiaceae</taxon>
        <taxon>Rhizobium/Agrobacterium group</taxon>
        <taxon>Rhizobium</taxon>
    </lineage>
</organism>
<name>A0ABY1X7Y7_9HYPH</name>
<dbReference type="Proteomes" id="UP000291659">
    <property type="component" value="Unassembled WGS sequence"/>
</dbReference>
<feature type="domain" description="Prokaryotic E2" evidence="2">
    <location>
        <begin position="29"/>
        <end position="121"/>
    </location>
</feature>
<dbReference type="RefSeq" id="WP_130762939.1">
    <property type="nucleotide sequence ID" value="NZ_SILL01000001.1"/>
</dbReference>
<dbReference type="Pfam" id="PF20272">
    <property type="entry name" value="E2-Crich"/>
    <property type="match status" value="1"/>
</dbReference>
<proteinExistence type="predicted"/>
<dbReference type="EMBL" id="SIOX01000001">
    <property type="protein sequence ID" value="TAX81299.1"/>
    <property type="molecule type" value="Genomic_DNA"/>
</dbReference>